<dbReference type="AlphaFoldDB" id="A0A2P6CFB1"/>
<dbReference type="Proteomes" id="UP000247345">
    <property type="component" value="Unassembled WGS sequence"/>
</dbReference>
<dbReference type="EMBL" id="MSCK01000001">
    <property type="protein sequence ID" value="PQJ73599.1"/>
    <property type="molecule type" value="Genomic_DNA"/>
</dbReference>
<dbReference type="OrthoDB" id="43316at2"/>
<accession>A0A2P6CFB1</accession>
<keyword evidence="2" id="KW-1185">Reference proteome</keyword>
<name>A0A2P6CFB1_9FLAO</name>
<evidence type="ECO:0000313" key="2">
    <source>
        <dbReference type="Proteomes" id="UP000247345"/>
    </source>
</evidence>
<reference evidence="1 2" key="1">
    <citation type="submission" date="2016-12" db="EMBL/GenBank/DDBJ databases">
        <title>Trade-off between light-utilization and light-protection in marine flavobacteria.</title>
        <authorList>
            <person name="Kumagai Y."/>
            <person name="Yoshizawa S."/>
            <person name="Kogure K."/>
            <person name="Iwasaki W."/>
        </authorList>
    </citation>
    <scope>NUCLEOTIDE SEQUENCE [LARGE SCALE GENOMIC DNA]</scope>
    <source>
        <strain evidence="1 2">KCTC 12100</strain>
    </source>
</reference>
<sequence>MESEENQAKNINTIELKIDIRHFGLDEISKLEIELDNLKSIGLNFDKEKYSKYLTIKLPVSLIFYVEYRQKKINFHLCCHQLILTDLSYTSLVKMEEKINAKICNKNPLNKFVHINSYYLVRKRDVKGYDYADRKVLLSSISHNYKCAKIEVGRDYKIKLFENIDIISRGLLLIKSIHNIEYIIYPQDIRSIESHTKSKVVFLENNLHTNIIEIKLSNSSEKLTDFFKDEFNIIFNYGSFIKFNRSVIYNLRFFEENLLEDNIYNDPICGKIEIQKKVLKKLNL</sequence>
<gene>
    <name evidence="1" type="ORF">BTO14_10115</name>
</gene>
<protein>
    <submittedName>
        <fullName evidence="1">Uncharacterized protein</fullName>
    </submittedName>
</protein>
<evidence type="ECO:0000313" key="1">
    <source>
        <dbReference type="EMBL" id="PQJ73599.1"/>
    </source>
</evidence>
<comment type="caution">
    <text evidence="1">The sequence shown here is derived from an EMBL/GenBank/DDBJ whole genome shotgun (WGS) entry which is preliminary data.</text>
</comment>
<organism evidence="1 2">
    <name type="scientific">Polaribacter butkevichii</name>
    <dbReference type="NCBI Taxonomy" id="218490"/>
    <lineage>
        <taxon>Bacteria</taxon>
        <taxon>Pseudomonadati</taxon>
        <taxon>Bacteroidota</taxon>
        <taxon>Flavobacteriia</taxon>
        <taxon>Flavobacteriales</taxon>
        <taxon>Flavobacteriaceae</taxon>
    </lineage>
</organism>
<proteinExistence type="predicted"/>
<dbReference type="RefSeq" id="WP_105049263.1">
    <property type="nucleotide sequence ID" value="NZ_CP150661.1"/>
</dbReference>